<keyword evidence="3" id="KW-1185">Reference proteome</keyword>
<dbReference type="EMBL" id="JAAMOZ010000001">
    <property type="protein sequence ID" value="NIH56700.1"/>
    <property type="molecule type" value="Genomic_DNA"/>
</dbReference>
<gene>
    <name evidence="2" type="ORF">FB473_001345</name>
</gene>
<comment type="caution">
    <text evidence="2">The sequence shown here is derived from an EMBL/GenBank/DDBJ whole genome shotgun (WGS) entry which is preliminary data.</text>
</comment>
<dbReference type="InterPro" id="IPR024726">
    <property type="entry name" value="FhuF_C"/>
</dbReference>
<reference evidence="2 3" key="1">
    <citation type="submission" date="2020-02" db="EMBL/GenBank/DDBJ databases">
        <title>Sequencing the genomes of 1000 actinobacteria strains.</title>
        <authorList>
            <person name="Klenk H.-P."/>
        </authorList>
    </citation>
    <scope>NUCLEOTIDE SEQUENCE [LARGE SCALE GENOMIC DNA]</scope>
    <source>
        <strain evidence="2 3">DSM 19609</strain>
    </source>
</reference>
<dbReference type="Pfam" id="PF11575">
    <property type="entry name" value="FhuF_C"/>
    <property type="match status" value="1"/>
</dbReference>
<accession>A0ABX0SI02</accession>
<sequence length="248" mass="27261">MTGEPGQAEALTQQVLDLLPVAERHFLVLPDDARAVAASSVLDGDWLDEQIRLRGLIWGIDDPFVLGTLWWYSASNWIVLPTIATWFLAEQTLSPALADIRLHWRADSRIVGATSTATASGALGPGMADTLDQVITQVVRVCGRGERRLWAMAVDSLANRLLWLGKATGQVPRAREAAGELVNSLGRPGIPMPRFTTLPDLPPDVDSVWVRRNSCCLLYKVPGKANCADCPRLRPEDRELRLRARTGH</sequence>
<name>A0ABX0SI02_9ACTN</name>
<feature type="domain" description="Ferric siderophore reductase C-terminal" evidence="1">
    <location>
        <begin position="212"/>
        <end position="232"/>
    </location>
</feature>
<protein>
    <recommendedName>
        <fullName evidence="1">Ferric siderophore reductase C-terminal domain-containing protein</fullName>
    </recommendedName>
</protein>
<proteinExistence type="predicted"/>
<dbReference type="RefSeq" id="WP_167165834.1">
    <property type="nucleotide sequence ID" value="NZ_BAAAOO010000015.1"/>
</dbReference>
<evidence type="ECO:0000313" key="2">
    <source>
        <dbReference type="EMBL" id="NIH56700.1"/>
    </source>
</evidence>
<organism evidence="2 3">
    <name type="scientific">Brooklawnia cerclae</name>
    <dbReference type="NCBI Taxonomy" id="349934"/>
    <lineage>
        <taxon>Bacteria</taxon>
        <taxon>Bacillati</taxon>
        <taxon>Actinomycetota</taxon>
        <taxon>Actinomycetes</taxon>
        <taxon>Propionibacteriales</taxon>
        <taxon>Propionibacteriaceae</taxon>
        <taxon>Brooklawnia</taxon>
    </lineage>
</organism>
<evidence type="ECO:0000313" key="3">
    <source>
        <dbReference type="Proteomes" id="UP000749311"/>
    </source>
</evidence>
<evidence type="ECO:0000259" key="1">
    <source>
        <dbReference type="Pfam" id="PF11575"/>
    </source>
</evidence>
<dbReference type="Proteomes" id="UP000749311">
    <property type="component" value="Unassembled WGS sequence"/>
</dbReference>